<dbReference type="Pfam" id="PF00168">
    <property type="entry name" value="C2"/>
    <property type="match status" value="1"/>
</dbReference>
<dbReference type="GO" id="GO:1904491">
    <property type="term" value="P:protein localization to ciliary transition zone"/>
    <property type="evidence" value="ECO:0007669"/>
    <property type="project" value="TreeGrafter"/>
</dbReference>
<dbReference type="Proteomes" id="UP001174909">
    <property type="component" value="Unassembled WGS sequence"/>
</dbReference>
<dbReference type="AlphaFoldDB" id="A0AA35X5F2"/>
<dbReference type="Pfam" id="PF24656">
    <property type="entry name" value="CEPT76_peptidase"/>
    <property type="match status" value="1"/>
</dbReference>
<dbReference type="PANTHER" id="PTHR20837:SF0">
    <property type="entry name" value="COILED-COIL AND C2 DOMAIN-CONTAINING PROTEIN 2A"/>
    <property type="match status" value="1"/>
</dbReference>
<reference evidence="3" key="1">
    <citation type="submission" date="2023-03" db="EMBL/GenBank/DDBJ databases">
        <authorList>
            <person name="Steffen K."/>
            <person name="Cardenas P."/>
        </authorList>
    </citation>
    <scope>NUCLEOTIDE SEQUENCE</scope>
</reference>
<accession>A0AA35X5F2</accession>
<dbReference type="InterPro" id="IPR056290">
    <property type="entry name" value="CEPT76/DRC7_peptidase-like_dom"/>
</dbReference>
<keyword evidence="4" id="KW-1185">Reference proteome</keyword>
<dbReference type="EMBL" id="CASHTH010003434">
    <property type="protein sequence ID" value="CAI8044919.1"/>
    <property type="molecule type" value="Genomic_DNA"/>
</dbReference>
<feature type="region of interest" description="Disordered" evidence="1">
    <location>
        <begin position="237"/>
        <end position="286"/>
    </location>
</feature>
<organism evidence="3 4">
    <name type="scientific">Geodia barretti</name>
    <name type="common">Barrett's horny sponge</name>
    <dbReference type="NCBI Taxonomy" id="519541"/>
    <lineage>
        <taxon>Eukaryota</taxon>
        <taxon>Metazoa</taxon>
        <taxon>Porifera</taxon>
        <taxon>Demospongiae</taxon>
        <taxon>Heteroscleromorpha</taxon>
        <taxon>Tetractinellida</taxon>
        <taxon>Astrophorina</taxon>
        <taxon>Geodiidae</taxon>
        <taxon>Geodia</taxon>
    </lineage>
</organism>
<name>A0AA35X5F2_GEOBA</name>
<comment type="caution">
    <text evidence="3">The sequence shown here is derived from an EMBL/GenBank/DDBJ whole genome shotgun (WGS) entry which is preliminary data.</text>
</comment>
<evidence type="ECO:0000256" key="1">
    <source>
        <dbReference type="SAM" id="MobiDB-lite"/>
    </source>
</evidence>
<protein>
    <submittedName>
        <fullName evidence="3">Coiled-coil and C2 domain-containing protein 2A</fullName>
    </submittedName>
</protein>
<feature type="domain" description="C2" evidence="2">
    <location>
        <begin position="257"/>
        <end position="398"/>
    </location>
</feature>
<evidence type="ECO:0000313" key="3">
    <source>
        <dbReference type="EMBL" id="CAI8044919.1"/>
    </source>
</evidence>
<dbReference type="InterPro" id="IPR000008">
    <property type="entry name" value="C2_dom"/>
</dbReference>
<evidence type="ECO:0000313" key="4">
    <source>
        <dbReference type="Proteomes" id="UP001174909"/>
    </source>
</evidence>
<dbReference type="GO" id="GO:1905515">
    <property type="term" value="P:non-motile cilium assembly"/>
    <property type="evidence" value="ECO:0007669"/>
    <property type="project" value="TreeGrafter"/>
</dbReference>
<dbReference type="PANTHER" id="PTHR20837">
    <property type="entry name" value="CENTROSOMAL PROTEIN-RELATED"/>
    <property type="match status" value="1"/>
</dbReference>
<dbReference type="PROSITE" id="PS50004">
    <property type="entry name" value="C2"/>
    <property type="match status" value="1"/>
</dbReference>
<sequence>MCPPGLESGDLTEPYPNTANLASLKKWADEAHLDPNDPRNTKFLSLLQSVPTTTTTGAEVHRPVFRLRQLHEKERFVSDEEFAKERRFALLEHRQQGHPELKNKCIPMAKEHISASQWKAVQEYQAYKDYELPPTYQGDFHGNRREERNRFLLQIREQVLSRVRSGRAQLKLDDVIHYDIIPNISGLKATLLELISPRRPLKPRRKPARKAKAQNQQISEANIVVRIVRAFGVPLRHHHPSEEHSHRRGRSLSVSPPRGHTPTLTSSHPPPHHHHDDEDMITGAPPAIRSTVCPFVEVSVTHSDVCQRTSTAAGPNPYWNEELTIPFHPPFGDFSPSNLAKVTDSIQFNLFDEITIDLLQDDRERGTNIHQRREKRWLGSFTLPFSTLHARTRIEGTFVLEVPKLLLGYSTSSAPLDHTHYGQGHTHQGSGCSHLQLFISLEPPLSSLPPIRDIFSSTEEPHLLRRASQWLRNLYDDHPERQFLATVLDSTGHRVIVSRYIHPQSPPVEICPAGDTNQQQAMELLAHYVSLIPFLPDAITFSGECDIWTTSDQFLHMLAGDEEEHAVLLTNYFLHCGWQAWLVLGHGIPEGPTAYVLTPSPDNRAGYWLWNASTGTHTTQFDPHCPLTSVGCVINSQNVWANVQEHSSPGRISFNLSNHKHWSPLFNTTMEPLDTVQQGQLVYDVTDQVRVHDLQEAIEREIRDHVMSLRSRFITRWNNNCGRILHEMLTRYEEQLSDPQTFRDTSELEEITTSYSLSGFPLHFSYANILHIVGAMERTRLHLTENRRTEFGLSVYVHPYPNDVVSVWVFLVTMIPK</sequence>
<dbReference type="GO" id="GO:0035869">
    <property type="term" value="C:ciliary transition zone"/>
    <property type="evidence" value="ECO:0007669"/>
    <property type="project" value="TreeGrafter"/>
</dbReference>
<evidence type="ECO:0000259" key="2">
    <source>
        <dbReference type="PROSITE" id="PS50004"/>
    </source>
</evidence>
<dbReference type="SMART" id="SM00239">
    <property type="entry name" value="C2"/>
    <property type="match status" value="1"/>
</dbReference>
<dbReference type="SUPFAM" id="SSF49562">
    <property type="entry name" value="C2 domain (Calcium/lipid-binding domain, CaLB)"/>
    <property type="match status" value="1"/>
</dbReference>
<dbReference type="InterPro" id="IPR052434">
    <property type="entry name" value="Tectonic-like_complex_comp"/>
</dbReference>
<proteinExistence type="predicted"/>
<dbReference type="Gene3D" id="2.60.40.150">
    <property type="entry name" value="C2 domain"/>
    <property type="match status" value="1"/>
</dbReference>
<dbReference type="InterPro" id="IPR035892">
    <property type="entry name" value="C2_domain_sf"/>
</dbReference>
<gene>
    <name evidence="3" type="ORF">GBAR_LOCUS24873</name>
</gene>
<dbReference type="InterPro" id="IPR056288">
    <property type="entry name" value="CEP76_C"/>
</dbReference>
<dbReference type="Pfam" id="PF24652">
    <property type="entry name" value="CEP76_C"/>
    <property type="match status" value="1"/>
</dbReference>